<dbReference type="Gene3D" id="3.40.50.300">
    <property type="entry name" value="P-loop containing nucleotide triphosphate hydrolases"/>
    <property type="match status" value="1"/>
</dbReference>
<evidence type="ECO:0000313" key="8">
    <source>
        <dbReference type="Proteomes" id="UP001081283"/>
    </source>
</evidence>
<dbReference type="RefSeq" id="WP_267614627.1">
    <property type="nucleotide sequence ID" value="NZ_JAOVZQ010000001.1"/>
</dbReference>
<dbReference type="InterPro" id="IPR027417">
    <property type="entry name" value="P-loop_NTPase"/>
</dbReference>
<evidence type="ECO:0000256" key="5">
    <source>
        <dbReference type="ARBA" id="ARBA00022970"/>
    </source>
</evidence>
<evidence type="ECO:0000256" key="4">
    <source>
        <dbReference type="ARBA" id="ARBA00022840"/>
    </source>
</evidence>
<keyword evidence="5" id="KW-0029">Amino-acid transport</keyword>
<keyword evidence="4 7" id="KW-0067">ATP-binding</keyword>
<dbReference type="GO" id="GO:0005524">
    <property type="term" value="F:ATP binding"/>
    <property type="evidence" value="ECO:0007669"/>
    <property type="project" value="UniProtKB-KW"/>
</dbReference>
<sequence>MLEAGPLNLFYGDSHIIQDVKISVADGEGVAILGRNGAGKTTLFKGIMNGGPKAEGPITLRGEDVTGLPAFARARRGLGLVPEDRRIYRHLTVAENIKMGRHATRPGTEPYTLEEIFGFFPMLRDLQDRLGFELSGGQQQVLAIARSVFSRPDCLLLDEPTEGVAPVIVQDIARQLAAMRKNNGTTLLLTEQNVWFARACTERLYLLDSGRIVFSGDWAEFDANPDLKTRYLAV</sequence>
<dbReference type="PROSITE" id="PS00211">
    <property type="entry name" value="ABC_TRANSPORTER_1"/>
    <property type="match status" value="1"/>
</dbReference>
<protein>
    <submittedName>
        <fullName evidence="7">ABC transporter ATP-binding protein</fullName>
    </submittedName>
</protein>
<proteinExistence type="inferred from homology"/>
<dbReference type="CDD" id="cd03224">
    <property type="entry name" value="ABC_TM1139_LivF_branched"/>
    <property type="match status" value="1"/>
</dbReference>
<comment type="similarity">
    <text evidence="1">Belongs to the ABC transporter superfamily.</text>
</comment>
<keyword evidence="8" id="KW-1185">Reference proteome</keyword>
<dbReference type="InterPro" id="IPR052156">
    <property type="entry name" value="BCAA_Transport_ATP-bd_LivF"/>
</dbReference>
<feature type="domain" description="ABC transporter" evidence="6">
    <location>
        <begin position="2"/>
        <end position="234"/>
    </location>
</feature>
<evidence type="ECO:0000256" key="1">
    <source>
        <dbReference type="ARBA" id="ARBA00005417"/>
    </source>
</evidence>
<name>A0ABT3YLM6_9HYPH</name>
<dbReference type="EMBL" id="JAOVZQ010000001">
    <property type="protein sequence ID" value="MCY0096803.1"/>
    <property type="molecule type" value="Genomic_DNA"/>
</dbReference>
<organism evidence="7 8">
    <name type="scientific">Hoeflea ulvae</name>
    <dbReference type="NCBI Taxonomy" id="2983764"/>
    <lineage>
        <taxon>Bacteria</taxon>
        <taxon>Pseudomonadati</taxon>
        <taxon>Pseudomonadota</taxon>
        <taxon>Alphaproteobacteria</taxon>
        <taxon>Hyphomicrobiales</taxon>
        <taxon>Rhizobiaceae</taxon>
        <taxon>Hoeflea</taxon>
    </lineage>
</organism>
<dbReference type="InterPro" id="IPR003593">
    <property type="entry name" value="AAA+_ATPase"/>
</dbReference>
<dbReference type="SMART" id="SM00382">
    <property type="entry name" value="AAA"/>
    <property type="match status" value="1"/>
</dbReference>
<evidence type="ECO:0000256" key="2">
    <source>
        <dbReference type="ARBA" id="ARBA00022448"/>
    </source>
</evidence>
<gene>
    <name evidence="7" type="ORF">OEG82_22715</name>
</gene>
<dbReference type="SUPFAM" id="SSF52540">
    <property type="entry name" value="P-loop containing nucleoside triphosphate hydrolases"/>
    <property type="match status" value="1"/>
</dbReference>
<evidence type="ECO:0000256" key="3">
    <source>
        <dbReference type="ARBA" id="ARBA00022741"/>
    </source>
</evidence>
<accession>A0ABT3YLM6</accession>
<dbReference type="PANTHER" id="PTHR43820:SF2">
    <property type="entry name" value="ABC TRANSPORTER ATP-BINDING PROTEIN"/>
    <property type="match status" value="1"/>
</dbReference>
<dbReference type="InterPro" id="IPR003439">
    <property type="entry name" value="ABC_transporter-like_ATP-bd"/>
</dbReference>
<keyword evidence="3" id="KW-0547">Nucleotide-binding</keyword>
<dbReference type="PANTHER" id="PTHR43820">
    <property type="entry name" value="HIGH-AFFINITY BRANCHED-CHAIN AMINO ACID TRANSPORT ATP-BINDING PROTEIN LIVF"/>
    <property type="match status" value="1"/>
</dbReference>
<evidence type="ECO:0000259" key="6">
    <source>
        <dbReference type="PROSITE" id="PS50893"/>
    </source>
</evidence>
<dbReference type="PROSITE" id="PS50893">
    <property type="entry name" value="ABC_TRANSPORTER_2"/>
    <property type="match status" value="1"/>
</dbReference>
<dbReference type="InterPro" id="IPR017871">
    <property type="entry name" value="ABC_transporter-like_CS"/>
</dbReference>
<comment type="caution">
    <text evidence="7">The sequence shown here is derived from an EMBL/GenBank/DDBJ whole genome shotgun (WGS) entry which is preliminary data.</text>
</comment>
<reference evidence="7" key="1">
    <citation type="submission" date="2022-10" db="EMBL/GenBank/DDBJ databases">
        <title>Hoeflea sp. J2-29, isolated from marine algae.</title>
        <authorList>
            <person name="Kristyanto S."/>
            <person name="Kim J.M."/>
            <person name="Jeon C.O."/>
        </authorList>
    </citation>
    <scope>NUCLEOTIDE SEQUENCE</scope>
    <source>
        <strain evidence="7">J2-29</strain>
    </source>
</reference>
<evidence type="ECO:0000313" key="7">
    <source>
        <dbReference type="EMBL" id="MCY0096803.1"/>
    </source>
</evidence>
<dbReference type="Pfam" id="PF00005">
    <property type="entry name" value="ABC_tran"/>
    <property type="match status" value="1"/>
</dbReference>
<keyword evidence="2" id="KW-0813">Transport</keyword>
<dbReference type="Proteomes" id="UP001081283">
    <property type="component" value="Unassembled WGS sequence"/>
</dbReference>